<dbReference type="GO" id="GO:0008643">
    <property type="term" value="P:carbohydrate transport"/>
    <property type="evidence" value="ECO:0007669"/>
    <property type="project" value="InterPro"/>
</dbReference>
<dbReference type="AlphaFoldDB" id="A0AAC9KA60"/>
<dbReference type="PANTHER" id="PTHR37944:SF1">
    <property type="entry name" value="PORIN B"/>
    <property type="match status" value="1"/>
</dbReference>
<dbReference type="InterPro" id="IPR007049">
    <property type="entry name" value="Carb-sel_porin_OprB"/>
</dbReference>
<name>A0AAC9KA60_9PROT</name>
<dbReference type="GO" id="GO:0016020">
    <property type="term" value="C:membrane"/>
    <property type="evidence" value="ECO:0007669"/>
    <property type="project" value="InterPro"/>
</dbReference>
<protein>
    <submittedName>
        <fullName evidence="3">Porin</fullName>
    </submittedName>
</protein>
<dbReference type="Gene3D" id="2.40.160.180">
    <property type="entry name" value="Carbohydrate-selective porin OprB"/>
    <property type="match status" value="1"/>
</dbReference>
<evidence type="ECO:0000313" key="4">
    <source>
        <dbReference type="Proteomes" id="UP000182373"/>
    </source>
</evidence>
<comment type="similarity">
    <text evidence="1 2">Belongs to the OprB family.</text>
</comment>
<evidence type="ECO:0000256" key="2">
    <source>
        <dbReference type="RuleBase" id="RU363072"/>
    </source>
</evidence>
<organism evidence="3 4">
    <name type="scientific">Granulibacter bethesdensis</name>
    <dbReference type="NCBI Taxonomy" id="364410"/>
    <lineage>
        <taxon>Bacteria</taxon>
        <taxon>Pseudomonadati</taxon>
        <taxon>Pseudomonadota</taxon>
        <taxon>Alphaproteobacteria</taxon>
        <taxon>Acetobacterales</taxon>
        <taxon>Acetobacteraceae</taxon>
        <taxon>Granulibacter</taxon>
    </lineage>
</organism>
<dbReference type="GO" id="GO:0015288">
    <property type="term" value="F:porin activity"/>
    <property type="evidence" value="ECO:0007669"/>
    <property type="project" value="InterPro"/>
</dbReference>
<gene>
    <name evidence="3" type="ORF">GbCGDNIH9_0713</name>
</gene>
<evidence type="ECO:0000313" key="3">
    <source>
        <dbReference type="EMBL" id="APH53964.1"/>
    </source>
</evidence>
<dbReference type="InterPro" id="IPR052932">
    <property type="entry name" value="OprB_Porin"/>
</dbReference>
<accession>A0AAC9KA60</accession>
<dbReference type="Proteomes" id="UP000182373">
    <property type="component" value="Chromosome"/>
</dbReference>
<evidence type="ECO:0000256" key="1">
    <source>
        <dbReference type="ARBA" id="ARBA00008769"/>
    </source>
</evidence>
<dbReference type="Pfam" id="PF04966">
    <property type="entry name" value="OprB"/>
    <property type="match status" value="1"/>
</dbReference>
<proteinExistence type="inferred from homology"/>
<dbReference type="PANTHER" id="PTHR37944">
    <property type="entry name" value="PORIN B"/>
    <property type="match status" value="1"/>
</dbReference>
<sequence>MFNAVSKYFCMRFLAFWSGMFLSHLCLIVRILTGILVGAAMGFSLITQAYAQSETPGLGSMPSRSLTQPPDPTIPPIAPREHFFGHWGGIRPSLEHHGIELIAGYLSETMGNVTGGRGRGIAYADNRGIELKIDWNKLAGWKGLTTRAIVINRAGRSLSSTVMGDSLYPVQEIAGGGGNVAAHLSMLYAEQLLLKKRVSIAVGRLQVATDFASSPIYCEFVSNAFCGVPTPLSAGDRPAFTNGAAANWGGRIRGRPTPETYVETGVFESNSARGGRTGLQFSTATANGMMIPVEIGWEPGGGNNERPGHYKIGAYYDSARTNTLYRDLPSDEGYGLPVPSNNNPATQKTIRGRSGFWIMADQMLLRRGPYAREGLIVFAGFTLSDDRFSPYRSLGFVGMVDRAFWPARRRDSYGFAVYYAQQSRGLKALQKAEQAAGQPLTGGVPGPQGDEVIIEAEYTIHACEGLAIEPDLQVVVHPGGVRQYGTALVLGFRTNLSF</sequence>
<reference evidence="4" key="1">
    <citation type="submission" date="2016-11" db="EMBL/GenBank/DDBJ databases">
        <title>Comparative genomic and phenotypic analysis of Granulibacter bethesdensis clinical isolates from patients with chronic granulomatous disease.</title>
        <authorList>
            <person name="Zarember K.A."/>
            <person name="Porcella S.F."/>
            <person name="Chu J."/>
            <person name="Ding L."/>
            <person name="Dahlstrom E."/>
            <person name="Barbian K."/>
            <person name="Martens C."/>
            <person name="Sykora L."/>
            <person name="Kramer S."/>
            <person name="Pettinato A.M."/>
            <person name="Hong H."/>
            <person name="Wald G."/>
            <person name="Berg L.J."/>
            <person name="Rogge L.S."/>
            <person name="Greenberg D.E."/>
            <person name="Falcone E.L."/>
            <person name="Neves J.F."/>
            <person name="Simoes M.J."/>
            <person name="Casal M."/>
            <person name="Rodriguez-Lopez F.C."/>
            <person name="Zelazny A."/>
            <person name="Gallin J.I."/>
            <person name="Holland S.M."/>
        </authorList>
    </citation>
    <scope>NUCLEOTIDE SEQUENCE [LARGE SCALE GENOMIC DNA]</scope>
    <source>
        <strain evidence="4">NIH9.1</strain>
    </source>
</reference>
<dbReference type="InterPro" id="IPR038673">
    <property type="entry name" value="OprB_sf"/>
</dbReference>
<dbReference type="EMBL" id="CP018191">
    <property type="protein sequence ID" value="APH53964.1"/>
    <property type="molecule type" value="Genomic_DNA"/>
</dbReference>